<accession>A0AAW1PK78</accession>
<dbReference type="AlphaFoldDB" id="A0AAW1PK78"/>
<organism evidence="2 3">
    <name type="scientific">[Myrmecia] bisecta</name>
    <dbReference type="NCBI Taxonomy" id="41462"/>
    <lineage>
        <taxon>Eukaryota</taxon>
        <taxon>Viridiplantae</taxon>
        <taxon>Chlorophyta</taxon>
        <taxon>core chlorophytes</taxon>
        <taxon>Trebouxiophyceae</taxon>
        <taxon>Trebouxiales</taxon>
        <taxon>Trebouxiaceae</taxon>
        <taxon>Myrmecia</taxon>
    </lineage>
</organism>
<proteinExistence type="predicted"/>
<evidence type="ECO:0000313" key="3">
    <source>
        <dbReference type="Proteomes" id="UP001489004"/>
    </source>
</evidence>
<reference evidence="2 3" key="1">
    <citation type="journal article" date="2024" name="Nat. Commun.">
        <title>Phylogenomics reveals the evolutionary origins of lichenization in chlorophyte algae.</title>
        <authorList>
            <person name="Puginier C."/>
            <person name="Libourel C."/>
            <person name="Otte J."/>
            <person name="Skaloud P."/>
            <person name="Haon M."/>
            <person name="Grisel S."/>
            <person name="Petersen M."/>
            <person name="Berrin J.G."/>
            <person name="Delaux P.M."/>
            <person name="Dal Grande F."/>
            <person name="Keller J."/>
        </authorList>
    </citation>
    <scope>NUCLEOTIDE SEQUENCE [LARGE SCALE GENOMIC DNA]</scope>
    <source>
        <strain evidence="2 3">SAG 2043</strain>
    </source>
</reference>
<dbReference type="EMBL" id="JALJOR010000010">
    <property type="protein sequence ID" value="KAK9809871.1"/>
    <property type="molecule type" value="Genomic_DNA"/>
</dbReference>
<evidence type="ECO:0000256" key="1">
    <source>
        <dbReference type="SAM" id="MobiDB-lite"/>
    </source>
</evidence>
<sequence length="151" mass="16306">MEGQPASLKAARAATKPETNGRRGAWAVLTDRETLELGADQCKPTREALSEESDWCLLSMGSSPGEGRATSGRKRRHSQSAQRRRSTRFNAAAEEADTAALAIAAPRRSPRSKDTANASKAGPAAGWPQTVTPTTKKKLVRLEKLYMTTLK</sequence>
<feature type="region of interest" description="Disordered" evidence="1">
    <location>
        <begin position="1"/>
        <end position="27"/>
    </location>
</feature>
<gene>
    <name evidence="2" type="ORF">WJX72_000703</name>
</gene>
<name>A0AAW1PK78_9CHLO</name>
<protein>
    <submittedName>
        <fullName evidence="2">Uncharacterized protein</fullName>
    </submittedName>
</protein>
<feature type="region of interest" description="Disordered" evidence="1">
    <location>
        <begin position="43"/>
        <end position="134"/>
    </location>
</feature>
<evidence type="ECO:0000313" key="2">
    <source>
        <dbReference type="EMBL" id="KAK9809871.1"/>
    </source>
</evidence>
<dbReference type="Proteomes" id="UP001489004">
    <property type="component" value="Unassembled WGS sequence"/>
</dbReference>
<keyword evidence="3" id="KW-1185">Reference proteome</keyword>
<comment type="caution">
    <text evidence="2">The sequence shown here is derived from an EMBL/GenBank/DDBJ whole genome shotgun (WGS) entry which is preliminary data.</text>
</comment>
<feature type="compositionally biased region" description="Basic residues" evidence="1">
    <location>
        <begin position="71"/>
        <end position="87"/>
    </location>
</feature>